<dbReference type="Proteomes" id="UP001197247">
    <property type="component" value="Unassembled WGS sequence"/>
</dbReference>
<gene>
    <name evidence="4" type="ORF">KIH74_05280</name>
</gene>
<keyword evidence="2" id="KW-0472">Membrane</keyword>
<evidence type="ECO:0000313" key="5">
    <source>
        <dbReference type="Proteomes" id="UP001197247"/>
    </source>
</evidence>
<dbReference type="CDD" id="cd01949">
    <property type="entry name" value="GGDEF"/>
    <property type="match status" value="1"/>
</dbReference>
<evidence type="ECO:0000256" key="1">
    <source>
        <dbReference type="SAM" id="MobiDB-lite"/>
    </source>
</evidence>
<dbReference type="SMART" id="SM00267">
    <property type="entry name" value="GGDEF"/>
    <property type="match status" value="1"/>
</dbReference>
<dbReference type="InterPro" id="IPR000160">
    <property type="entry name" value="GGDEF_dom"/>
</dbReference>
<feature type="compositionally biased region" description="Low complexity" evidence="1">
    <location>
        <begin position="508"/>
        <end position="520"/>
    </location>
</feature>
<feature type="transmembrane region" description="Helical" evidence="2">
    <location>
        <begin position="279"/>
        <end position="302"/>
    </location>
</feature>
<dbReference type="EMBL" id="JAHBAY010000002">
    <property type="protein sequence ID" value="MBT0768324.1"/>
    <property type="molecule type" value="Genomic_DNA"/>
</dbReference>
<dbReference type="Pfam" id="PF00990">
    <property type="entry name" value="GGDEF"/>
    <property type="match status" value="1"/>
</dbReference>
<accession>A0ABS5TFE0</accession>
<dbReference type="InterPro" id="IPR050469">
    <property type="entry name" value="Diguanylate_Cyclase"/>
</dbReference>
<feature type="transmembrane region" description="Helical" evidence="2">
    <location>
        <begin position="110"/>
        <end position="132"/>
    </location>
</feature>
<dbReference type="Gene3D" id="3.30.70.270">
    <property type="match status" value="1"/>
</dbReference>
<evidence type="ECO:0000313" key="4">
    <source>
        <dbReference type="EMBL" id="MBT0768324.1"/>
    </source>
</evidence>
<dbReference type="PANTHER" id="PTHR45138:SF24">
    <property type="entry name" value="DIGUANYLATE CYCLASE DGCC-RELATED"/>
    <property type="match status" value="1"/>
</dbReference>
<sequence>MTAQPSRTPPGEPAHEGPWARATLRAAGLLATAVTVLAVAGPLLLAAGPDALLLGGVVSAGCCAVFQLLAVRRLPAHRRAPWQWLLAACGLTQLAGVTALLHRLGGESGWPALVDVFLVPAYLATAWGVLGVDAQRHRRPPLGVLLDVVVVVAGVGVLSLTFVVLPLASDTTRPPAARAVALIYPVLDLLLLFVLARMLAAGRPGRVAGWLAVALLCAVGTDTARNVTDLTDLAGPAQLTSSGPVAWAAVARSATGLFTGFAAVGALHDDGPAAPRRDLGLTVTRLVVLALAAGLPSVVLIVRSATGQYTGSVLLGVGSLALLGLVVARIWDLLQQLRRQSDEMARMARTDPLTGVANRRSWDFELARAMAAALRERSVLLVGLLDLDHFKRYNDTQGHQAGDDLLREAARQWSLGLAGHGRVARWGGEEFAVLVHARDPDTGLATLDGLRALVPFGETCSIGVARWDGTEDPAVLLRRADEALYAAKNAGRDRTVLAADVTNDEANGATTNGTITNGTTMDDEAPDRAPVAGRGGPP</sequence>
<organism evidence="4 5">
    <name type="scientific">Kineosporia corallincola</name>
    <dbReference type="NCBI Taxonomy" id="2835133"/>
    <lineage>
        <taxon>Bacteria</taxon>
        <taxon>Bacillati</taxon>
        <taxon>Actinomycetota</taxon>
        <taxon>Actinomycetes</taxon>
        <taxon>Kineosporiales</taxon>
        <taxon>Kineosporiaceae</taxon>
        <taxon>Kineosporia</taxon>
    </lineage>
</organism>
<feature type="transmembrane region" description="Helical" evidence="2">
    <location>
        <begin position="26"/>
        <end position="45"/>
    </location>
</feature>
<dbReference type="SUPFAM" id="SSF55073">
    <property type="entry name" value="Nucleotide cyclase"/>
    <property type="match status" value="1"/>
</dbReference>
<evidence type="ECO:0000256" key="2">
    <source>
        <dbReference type="SAM" id="Phobius"/>
    </source>
</evidence>
<dbReference type="PANTHER" id="PTHR45138">
    <property type="entry name" value="REGULATORY COMPONENTS OF SENSORY TRANSDUCTION SYSTEM"/>
    <property type="match status" value="1"/>
</dbReference>
<name>A0ABS5TFE0_9ACTN</name>
<keyword evidence="2" id="KW-1133">Transmembrane helix</keyword>
<feature type="transmembrane region" description="Helical" evidence="2">
    <location>
        <begin position="144"/>
        <end position="167"/>
    </location>
</feature>
<protein>
    <submittedName>
        <fullName evidence="4">GGDEF domain-containing protein</fullName>
    </submittedName>
</protein>
<feature type="transmembrane region" description="Helical" evidence="2">
    <location>
        <begin position="207"/>
        <end position="225"/>
    </location>
</feature>
<evidence type="ECO:0000259" key="3">
    <source>
        <dbReference type="PROSITE" id="PS50887"/>
    </source>
</evidence>
<keyword evidence="5" id="KW-1185">Reference proteome</keyword>
<feature type="transmembrane region" description="Helical" evidence="2">
    <location>
        <begin position="308"/>
        <end position="331"/>
    </location>
</feature>
<dbReference type="PROSITE" id="PS50887">
    <property type="entry name" value="GGDEF"/>
    <property type="match status" value="1"/>
</dbReference>
<feature type="region of interest" description="Disordered" evidence="1">
    <location>
        <begin position="508"/>
        <end position="538"/>
    </location>
</feature>
<feature type="transmembrane region" description="Helical" evidence="2">
    <location>
        <begin position="179"/>
        <end position="200"/>
    </location>
</feature>
<dbReference type="InterPro" id="IPR043128">
    <property type="entry name" value="Rev_trsase/Diguanyl_cyclase"/>
</dbReference>
<feature type="transmembrane region" description="Helical" evidence="2">
    <location>
        <begin position="51"/>
        <end position="70"/>
    </location>
</feature>
<keyword evidence="2" id="KW-0812">Transmembrane</keyword>
<proteinExistence type="predicted"/>
<reference evidence="4 5" key="1">
    <citation type="submission" date="2021-05" db="EMBL/GenBank/DDBJ databases">
        <title>Kineosporia and Streptomyces sp. nov. two new marine actinobacteria isolated from Coral.</title>
        <authorList>
            <person name="Buangrab K."/>
            <person name="Sutthacheep M."/>
            <person name="Yeemin T."/>
            <person name="Harunari E."/>
            <person name="Igarashi Y."/>
            <person name="Kanchanasin P."/>
            <person name="Tanasupawat S."/>
            <person name="Phongsopitanun W."/>
        </authorList>
    </citation>
    <scope>NUCLEOTIDE SEQUENCE [LARGE SCALE GENOMIC DNA]</scope>
    <source>
        <strain evidence="4 5">J2-2</strain>
    </source>
</reference>
<dbReference type="RefSeq" id="WP_214154624.1">
    <property type="nucleotide sequence ID" value="NZ_JAHBAY010000002.1"/>
</dbReference>
<dbReference type="InterPro" id="IPR029787">
    <property type="entry name" value="Nucleotide_cyclase"/>
</dbReference>
<dbReference type="NCBIfam" id="TIGR00254">
    <property type="entry name" value="GGDEF"/>
    <property type="match status" value="1"/>
</dbReference>
<feature type="transmembrane region" description="Helical" evidence="2">
    <location>
        <begin position="82"/>
        <end position="104"/>
    </location>
</feature>
<comment type="caution">
    <text evidence="4">The sequence shown here is derived from an EMBL/GenBank/DDBJ whole genome shotgun (WGS) entry which is preliminary data.</text>
</comment>
<feature type="domain" description="GGDEF" evidence="3">
    <location>
        <begin position="378"/>
        <end position="500"/>
    </location>
</feature>